<gene>
    <name evidence="3" type="primary">LOC106541420</name>
</gene>
<dbReference type="KEGG" id="tsr:106541420"/>
<dbReference type="Proteomes" id="UP000504617">
    <property type="component" value="Unplaced"/>
</dbReference>
<reference evidence="3" key="1">
    <citation type="submission" date="2025-08" db="UniProtKB">
        <authorList>
            <consortium name="RefSeq"/>
        </authorList>
    </citation>
    <scope>IDENTIFICATION</scope>
    <source>
        <tissue evidence="3">Skeletal muscle</tissue>
    </source>
</reference>
<feature type="compositionally biased region" description="Basic residues" evidence="1">
    <location>
        <begin position="295"/>
        <end position="320"/>
    </location>
</feature>
<name>A0A6I9X9R3_9SAUR</name>
<protein>
    <submittedName>
        <fullName evidence="3">Cell division cycle-associated protein 2-like</fullName>
    </submittedName>
</protein>
<keyword evidence="2" id="KW-1185">Reference proteome</keyword>
<feature type="region of interest" description="Disordered" evidence="1">
    <location>
        <begin position="295"/>
        <end position="325"/>
    </location>
</feature>
<evidence type="ECO:0000313" key="2">
    <source>
        <dbReference type="Proteomes" id="UP000504617"/>
    </source>
</evidence>
<evidence type="ECO:0000313" key="3">
    <source>
        <dbReference type="RefSeq" id="XP_013912344.1"/>
    </source>
</evidence>
<dbReference type="GeneID" id="106541420"/>
<dbReference type="OrthoDB" id="9947694at2759"/>
<proteinExistence type="predicted"/>
<feature type="region of interest" description="Disordered" evidence="1">
    <location>
        <begin position="236"/>
        <end position="256"/>
    </location>
</feature>
<feature type="compositionally biased region" description="Basic and acidic residues" evidence="1">
    <location>
        <begin position="394"/>
        <end position="406"/>
    </location>
</feature>
<evidence type="ECO:0000256" key="1">
    <source>
        <dbReference type="SAM" id="MobiDB-lite"/>
    </source>
</evidence>
<feature type="region of interest" description="Disordered" evidence="1">
    <location>
        <begin position="390"/>
        <end position="410"/>
    </location>
</feature>
<dbReference type="AlphaFoldDB" id="A0A6I9X9R3"/>
<sequence>MLPSLVPFPIQKLNEKLRSESKSSPCHLRNTLLKDKIAAFQSSFKALEETEEKTVHILPTSNTKLPEQSTLSQTWCPEDTNNAFEENLNNKFMNRDGISVDIQMHSSRFPPQKPLLSGANVMPKAIQVSPANAVETTRVSLVAAPSTGVSKNERGEDKELSRNNTSQPSSKKVRFSEKQRLQIFDESKPPITPVGKGHSFPNSLRSVLKKTPVKIASEGLKDLQGSSEEMATPICTGSFDPEERKDNSPDHQAPLIRPTRNSAKRKCVVEAEEKRLAIKIEVQNQLNQLQKAKTSTKFKKNPAVRPKVAGKRRGRKKKKQEQKVFYGPRERVSKKPFLSPIPEITENTSFCSSYPNTPTLNVSTSDDSLSVLHATFIDETAEDKKSLPCALGVDSHDQHSSPREEDGSASSFMQLQELALNNRKQCLPGYVPEKISPEKLKISLNGNEQVAGRDCLSSRTEMQLVELLNICGPSKNIKATENSFFTVDFATEVMSENNGVNFKRNPRKSRRLTEDLLRTKGTESKSPGNSTGIPGGNLGELPPCSWTADDIALLNHFEENRNVTKKVRRSMRGQKDAESEGLAWVEIPCKAPKRLSLAGPQESKPAVSSLNGPRRRRSFCALKAEKDQGVPVNVPRNRRASLGYKSDCCYRKTFEMNTFLKNQPTH</sequence>
<feature type="compositionally biased region" description="Basic and acidic residues" evidence="1">
    <location>
        <begin position="151"/>
        <end position="161"/>
    </location>
</feature>
<organism evidence="2 3">
    <name type="scientific">Thamnophis sirtalis</name>
    <dbReference type="NCBI Taxonomy" id="35019"/>
    <lineage>
        <taxon>Eukaryota</taxon>
        <taxon>Metazoa</taxon>
        <taxon>Chordata</taxon>
        <taxon>Craniata</taxon>
        <taxon>Vertebrata</taxon>
        <taxon>Euteleostomi</taxon>
        <taxon>Lepidosauria</taxon>
        <taxon>Squamata</taxon>
        <taxon>Bifurcata</taxon>
        <taxon>Unidentata</taxon>
        <taxon>Episquamata</taxon>
        <taxon>Toxicofera</taxon>
        <taxon>Serpentes</taxon>
        <taxon>Colubroidea</taxon>
        <taxon>Colubridae</taxon>
        <taxon>Natricinae</taxon>
        <taxon>Thamnophis</taxon>
    </lineage>
</organism>
<feature type="region of interest" description="Disordered" evidence="1">
    <location>
        <begin position="517"/>
        <end position="538"/>
    </location>
</feature>
<dbReference type="RefSeq" id="XP_013912344.1">
    <property type="nucleotide sequence ID" value="XM_014056869.1"/>
</dbReference>
<feature type="region of interest" description="Disordered" evidence="1">
    <location>
        <begin position="145"/>
        <end position="178"/>
    </location>
</feature>
<accession>A0A6I9X9R3</accession>